<dbReference type="Proteomes" id="UP000440578">
    <property type="component" value="Unassembled WGS sequence"/>
</dbReference>
<gene>
    <name evidence="9" type="ORF">FJT64_010566</name>
</gene>
<sequence length="252" mass="26124">MVRSPLGMSVALQVGGAPLPAGGGSGWPAERRACRAAGGQQRRAPAPPPGRRFSLITLVNVIHSDRAVFGTHSGPAPPTTPSPPRQRHKADSVGTSDRLVSCPVFVNLHASSALTPAGIQGSLGMTQVHPELTAAQGFGIEVLITFVLVFVVFGVCDEKRTDVLGAGPLAIGLAVTTCHVGALKCTGASMNPARSFGPAVVTGIWANHWVFWAGPLLGGLLAAVLYSLAFRADRLGSPRSTGDENKPEKYEP</sequence>
<keyword evidence="3 6" id="KW-0812">Transmembrane</keyword>
<dbReference type="GO" id="GO:0005886">
    <property type="term" value="C:plasma membrane"/>
    <property type="evidence" value="ECO:0007669"/>
    <property type="project" value="TreeGrafter"/>
</dbReference>
<keyword evidence="5 8" id="KW-0472">Membrane</keyword>
<dbReference type="SUPFAM" id="SSF81338">
    <property type="entry name" value="Aquaporin-like"/>
    <property type="match status" value="1"/>
</dbReference>
<keyword evidence="4 8" id="KW-1133">Transmembrane helix</keyword>
<evidence type="ECO:0000256" key="3">
    <source>
        <dbReference type="ARBA" id="ARBA00022692"/>
    </source>
</evidence>
<dbReference type="AlphaFoldDB" id="A0A6A4VBV6"/>
<dbReference type="InterPro" id="IPR000425">
    <property type="entry name" value="MIP"/>
</dbReference>
<keyword evidence="6" id="KW-0813">Transport</keyword>
<evidence type="ECO:0000256" key="1">
    <source>
        <dbReference type="ARBA" id="ARBA00004141"/>
    </source>
</evidence>
<organism evidence="9 10">
    <name type="scientific">Amphibalanus amphitrite</name>
    <name type="common">Striped barnacle</name>
    <name type="synonym">Balanus amphitrite</name>
    <dbReference type="NCBI Taxonomy" id="1232801"/>
    <lineage>
        <taxon>Eukaryota</taxon>
        <taxon>Metazoa</taxon>
        <taxon>Ecdysozoa</taxon>
        <taxon>Arthropoda</taxon>
        <taxon>Crustacea</taxon>
        <taxon>Multicrustacea</taxon>
        <taxon>Cirripedia</taxon>
        <taxon>Thoracica</taxon>
        <taxon>Thoracicalcarea</taxon>
        <taxon>Balanomorpha</taxon>
        <taxon>Balanoidea</taxon>
        <taxon>Balanidae</taxon>
        <taxon>Amphibalaninae</taxon>
        <taxon>Amphibalanus</taxon>
    </lineage>
</organism>
<evidence type="ECO:0000256" key="8">
    <source>
        <dbReference type="SAM" id="Phobius"/>
    </source>
</evidence>
<feature type="transmembrane region" description="Helical" evidence="8">
    <location>
        <begin position="163"/>
        <end position="182"/>
    </location>
</feature>
<dbReference type="PRINTS" id="PR02016">
    <property type="entry name" value="AQUAPORIN4"/>
</dbReference>
<evidence type="ECO:0000313" key="9">
    <source>
        <dbReference type="EMBL" id="KAF0291305.1"/>
    </source>
</evidence>
<comment type="similarity">
    <text evidence="2 6">Belongs to the MIP/aquaporin (TC 1.A.8) family.</text>
</comment>
<dbReference type="PANTHER" id="PTHR19139:SF199">
    <property type="entry name" value="MIP17260P"/>
    <property type="match status" value="1"/>
</dbReference>
<dbReference type="InterPro" id="IPR034294">
    <property type="entry name" value="Aquaporin_transptr"/>
</dbReference>
<evidence type="ECO:0000256" key="6">
    <source>
        <dbReference type="RuleBase" id="RU000477"/>
    </source>
</evidence>
<dbReference type="Pfam" id="PF00230">
    <property type="entry name" value="MIP"/>
    <property type="match status" value="1"/>
</dbReference>
<evidence type="ECO:0000256" key="2">
    <source>
        <dbReference type="ARBA" id="ARBA00006175"/>
    </source>
</evidence>
<feature type="compositionally biased region" description="Pro residues" evidence="7">
    <location>
        <begin position="75"/>
        <end position="84"/>
    </location>
</feature>
<feature type="transmembrane region" description="Helical" evidence="8">
    <location>
        <begin position="209"/>
        <end position="230"/>
    </location>
</feature>
<feature type="transmembrane region" description="Helical" evidence="8">
    <location>
        <begin position="137"/>
        <end position="156"/>
    </location>
</feature>
<dbReference type="EMBL" id="VIIS01001891">
    <property type="protein sequence ID" value="KAF0291305.1"/>
    <property type="molecule type" value="Genomic_DNA"/>
</dbReference>
<dbReference type="PANTHER" id="PTHR19139">
    <property type="entry name" value="AQUAPORIN TRANSPORTER"/>
    <property type="match status" value="1"/>
</dbReference>
<evidence type="ECO:0000256" key="5">
    <source>
        <dbReference type="ARBA" id="ARBA00023136"/>
    </source>
</evidence>
<dbReference type="Gene3D" id="1.20.1080.10">
    <property type="entry name" value="Glycerol uptake facilitator protein"/>
    <property type="match status" value="1"/>
</dbReference>
<evidence type="ECO:0000256" key="4">
    <source>
        <dbReference type="ARBA" id="ARBA00022989"/>
    </source>
</evidence>
<dbReference type="OrthoDB" id="3222at2759"/>
<keyword evidence="10" id="KW-1185">Reference proteome</keyword>
<comment type="subcellular location">
    <subcellularLocation>
        <location evidence="1">Membrane</location>
        <topology evidence="1">Multi-pass membrane protein</topology>
    </subcellularLocation>
</comment>
<feature type="region of interest" description="Disordered" evidence="7">
    <location>
        <begin position="68"/>
        <end position="92"/>
    </location>
</feature>
<name>A0A6A4VBV6_AMPAM</name>
<protein>
    <submittedName>
        <fullName evidence="9">Aquaporin AQPAe.a</fullName>
    </submittedName>
</protein>
<comment type="caution">
    <text evidence="9">The sequence shown here is derived from an EMBL/GenBank/DDBJ whole genome shotgun (WGS) entry which is preliminary data.</text>
</comment>
<accession>A0A6A4VBV6</accession>
<evidence type="ECO:0000313" key="10">
    <source>
        <dbReference type="Proteomes" id="UP000440578"/>
    </source>
</evidence>
<dbReference type="InterPro" id="IPR023271">
    <property type="entry name" value="Aquaporin-like"/>
</dbReference>
<reference evidence="9 10" key="1">
    <citation type="submission" date="2019-07" db="EMBL/GenBank/DDBJ databases">
        <title>Draft genome assembly of a fouling barnacle, Amphibalanus amphitrite (Darwin, 1854): The first reference genome for Thecostraca.</title>
        <authorList>
            <person name="Kim W."/>
        </authorList>
    </citation>
    <scope>NUCLEOTIDE SEQUENCE [LARGE SCALE GENOMIC DNA]</scope>
    <source>
        <strain evidence="9">SNU_AA5</strain>
        <tissue evidence="9">Soma without cirri and trophi</tissue>
    </source>
</reference>
<proteinExistence type="inferred from homology"/>
<dbReference type="GO" id="GO:0015267">
    <property type="term" value="F:channel activity"/>
    <property type="evidence" value="ECO:0007669"/>
    <property type="project" value="InterPro"/>
</dbReference>
<evidence type="ECO:0000256" key="7">
    <source>
        <dbReference type="SAM" id="MobiDB-lite"/>
    </source>
</evidence>
<dbReference type="PRINTS" id="PR00783">
    <property type="entry name" value="MINTRINSICP"/>
</dbReference>